<evidence type="ECO:0000313" key="1">
    <source>
        <dbReference type="EMBL" id="MFC6176655.1"/>
    </source>
</evidence>
<reference evidence="2" key="1">
    <citation type="journal article" date="2019" name="Int. J. Syst. Evol. Microbiol.">
        <title>The Global Catalogue of Microorganisms (GCM) 10K type strain sequencing project: providing services to taxonomists for standard genome sequencing and annotation.</title>
        <authorList>
            <consortium name="The Broad Institute Genomics Platform"/>
            <consortium name="The Broad Institute Genome Sequencing Center for Infectious Disease"/>
            <person name="Wu L."/>
            <person name="Ma J."/>
        </authorList>
    </citation>
    <scope>NUCLEOTIDE SEQUENCE [LARGE SCALE GENOMIC DNA]</scope>
    <source>
        <strain evidence="2">CCM 8927</strain>
    </source>
</reference>
<name>A0ABW1RKY2_9LACO</name>
<accession>A0ABW1RKY2</accession>
<organism evidence="1 2">
    <name type="scientific">Companilactobacillus huachuanensis</name>
    <dbReference type="NCBI Taxonomy" id="2559914"/>
    <lineage>
        <taxon>Bacteria</taxon>
        <taxon>Bacillati</taxon>
        <taxon>Bacillota</taxon>
        <taxon>Bacilli</taxon>
        <taxon>Lactobacillales</taxon>
        <taxon>Lactobacillaceae</taxon>
        <taxon>Companilactobacillus</taxon>
    </lineage>
</organism>
<dbReference type="EMBL" id="JBHSSF010000019">
    <property type="protein sequence ID" value="MFC6176655.1"/>
    <property type="molecule type" value="Genomic_DNA"/>
</dbReference>
<sequence>MKIAKIEFVSAGFEPPSDIYWIDFDKKLMFVTNNFPRLLKPGKSLEISLSEADILKLDRKLQRLHFEDWHHKYNNSHVMDGEQWTVEVYYQDGTKNEYYGSNAYPSNFDDLRRIFKPLKNIYEK</sequence>
<evidence type="ECO:0000313" key="2">
    <source>
        <dbReference type="Proteomes" id="UP001596288"/>
    </source>
</evidence>
<keyword evidence="2" id="KW-1185">Reference proteome</keyword>
<gene>
    <name evidence="1" type="ORF">ACFQAV_07365</name>
</gene>
<protein>
    <submittedName>
        <fullName evidence="1">Uncharacterized protein</fullName>
    </submittedName>
</protein>
<dbReference type="Proteomes" id="UP001596288">
    <property type="component" value="Unassembled WGS sequence"/>
</dbReference>
<dbReference type="RefSeq" id="WP_137610314.1">
    <property type="nucleotide sequence ID" value="NZ_BJDF01000001.1"/>
</dbReference>
<proteinExistence type="predicted"/>
<comment type="caution">
    <text evidence="1">The sequence shown here is derived from an EMBL/GenBank/DDBJ whole genome shotgun (WGS) entry which is preliminary data.</text>
</comment>